<sequence>MDKMKKTLIEKWFPISEINRDAAIEMAYKAVAAYIKHCRELGIPEHIIKKIGRNFFDPKIRSLHPWFARRPCSISRALTLGAIFPEQIDAKTFMQALGWDNKTRECIEANHPPLLFYANPDKDLIRKILLRDSKKPEDIVVCDPMAGGGSIPLESLRLGFKSIAIDYNPVAYLILKGTVEYPSVFGKELAKLANEEFIELILFAQNELGRFYPKDAEGYIIARGIKCKKCGGKIPLIQNAQVSDDVYILLQFNSKEFNIALTKQPTKLPYETSKRGLIKCPYCSNPITKKDAYTEWTNAHVEILENLKNGNVDSDKIFSTYVLLIRQTGKKYVVCDANDNNLFLDACKELSKKFNDLENFLFLNEIPTENDVFYALRQYGIKHWYELFNPRQLLAIGTLIRYARKKAEALLPLGKLGAALSLYLSFGVSKLADYNCIFTSWKNGTIRDGIGSYAQSRKISYSEWFCEAIVPYRNLRWIFEPKTKDVIKTEGGIYPILEELCNSIGGLGENIKIVNGDSRLLSSLLGSIKVDVINVDPPYYDTHIYSDISEFFWQVFRLILVPYIGSEFTSYHPDWCLKSEKVPRSGEIIVRSNESTTSFNKERFTQEMSIFLKECHKVLKDDGVLILWFTHKSFSAWETIIQALITSQFYVSRVWPVTSELLTRLVAKRNNSSLNKTLVIVARKKRNAVMETDLAKSVEQMLNEMNDALSQADATKTEIITFLKAVAICAVTRVETTEHSIKELISQANKIAEKKIPALLEENSRKRKNTLLDFF</sequence>
<dbReference type="EMBL" id="NEXD01000062">
    <property type="protein sequence ID" value="PSN84824.1"/>
    <property type="molecule type" value="Genomic_DNA"/>
</dbReference>
<dbReference type="Gene3D" id="3.40.50.150">
    <property type="entry name" value="Vaccinia Virus protein VP39"/>
    <property type="match status" value="2"/>
</dbReference>
<dbReference type="AlphaFoldDB" id="A0A2R6AEL5"/>
<dbReference type="SUPFAM" id="SSF53335">
    <property type="entry name" value="S-adenosyl-L-methionine-dependent methyltransferases"/>
    <property type="match status" value="2"/>
</dbReference>
<protein>
    <recommendedName>
        <fullName evidence="3">DUF1156 domain-containing protein</fullName>
    </recommendedName>
</protein>
<dbReference type="InterPro" id="IPR029063">
    <property type="entry name" value="SAM-dependent_MTases_sf"/>
</dbReference>
<evidence type="ECO:0000313" key="2">
    <source>
        <dbReference type="Proteomes" id="UP000240569"/>
    </source>
</evidence>
<evidence type="ECO:0000313" key="1">
    <source>
        <dbReference type="EMBL" id="PSN84824.1"/>
    </source>
</evidence>
<comment type="caution">
    <text evidence="1">The sequence shown here is derived from an EMBL/GenBank/DDBJ whole genome shotgun (WGS) entry which is preliminary data.</text>
</comment>
<dbReference type="Proteomes" id="UP000240569">
    <property type="component" value="Unassembled WGS sequence"/>
</dbReference>
<gene>
    <name evidence="1" type="ORF">B9Q02_08680</name>
</gene>
<proteinExistence type="predicted"/>
<accession>A0A2R6AEL5</accession>
<evidence type="ECO:0008006" key="3">
    <source>
        <dbReference type="Google" id="ProtNLM"/>
    </source>
</evidence>
<reference evidence="1 2" key="1">
    <citation type="submission" date="2017-04" db="EMBL/GenBank/DDBJ databases">
        <title>Novel microbial lineages endemic to geothermal iron-oxide mats fill important gaps in the evolutionary history of Archaea.</title>
        <authorList>
            <person name="Jay Z.J."/>
            <person name="Beam J.P."/>
            <person name="Dlakic M."/>
            <person name="Rusch D.B."/>
            <person name="Kozubal M.A."/>
            <person name="Inskeep W.P."/>
        </authorList>
    </citation>
    <scope>NUCLEOTIDE SEQUENCE [LARGE SCALE GENOMIC DNA]</scope>
    <source>
        <strain evidence="1">BE_D</strain>
    </source>
</reference>
<name>A0A2R6AEL5_9ARCH</name>
<organism evidence="1 2">
    <name type="scientific">Candidatus Marsarchaeota G1 archaeon BE_D</name>
    <dbReference type="NCBI Taxonomy" id="1978156"/>
    <lineage>
        <taxon>Archaea</taxon>
        <taxon>Candidatus Marsarchaeota</taxon>
        <taxon>Candidatus Marsarchaeota group 1</taxon>
    </lineage>
</organism>